<dbReference type="EMBL" id="AUZJ01000050">
    <property type="protein sequence ID" value="ERF60056.1"/>
    <property type="molecule type" value="Genomic_DNA"/>
</dbReference>
<keyword evidence="5" id="KW-1185">Reference proteome</keyword>
<evidence type="ECO:0000313" key="4">
    <source>
        <dbReference type="Proteomes" id="UP000016412"/>
    </source>
</evidence>
<comment type="caution">
    <text evidence="2">The sequence shown here is derived from an EMBL/GenBank/DDBJ whole genome shotgun (WGS) entry which is preliminary data.</text>
</comment>
<proteinExistence type="predicted"/>
<evidence type="ECO:0000259" key="1">
    <source>
        <dbReference type="Pfam" id="PF01973"/>
    </source>
</evidence>
<dbReference type="RefSeq" id="WP_021331021.1">
    <property type="nucleotide sequence ID" value="NZ_AUZJ01000050.1"/>
</dbReference>
<dbReference type="Proteomes" id="UP000016646">
    <property type="component" value="Unassembled WGS sequence"/>
</dbReference>
<protein>
    <submittedName>
        <fullName evidence="2">PF01973 family protein</fullName>
    </submittedName>
</protein>
<dbReference type="STRING" id="1125725.HMPREF1325_1199"/>
<dbReference type="Proteomes" id="UP000016412">
    <property type="component" value="Unassembled WGS sequence"/>
</dbReference>
<name>U2LI97_TRESO</name>
<sequence length="524" mass="57953">MKVLFSSIVTAKNGSPVPLFYNGKSMHSRYDPEKEAEQAALHVNESKFFIVAGAGGGYFIRALKKRFPGSIILAAENSQEDIDFLNRIPVFRDLLSDKHIRIFPLEKTFGTMLGFYVPAFYGSFSIIETPSWANENKSGIEVFRAETTSAAKAIVADYSAQTHFGKIWQRNIIANLTQIGAQSRTTGDAQSAGTDGTQNKAAFTAPAGKTALIAAAGPSLDKAILYIKKKRNDFYIVATDTAYRSFSKRGIGCDAVVSIDGQILSAEHFFSETERHRTLFIFDLCAHPSAVRFIKKSGGKIAFVQTGHPLAEYASRFSERKRGTPFPHVATGAGTVTIAALDFVLKAGFSDIAVCGADFSYSEKPYMKGTYLDSLYNAESGRTRSAETAFDALMFRTELFQNAGSRTTEMLDAYRKTFESHLAEYCTHIDRDGVFYRASAKKTPSPLRFCTSFDMASFAVFFKTDFSHSVRELSYPDFDPAIASLFPAVASLRKSKNENAGKTFSELLKLAYAEILRYTRQYET</sequence>
<accession>U2LI97</accession>
<dbReference type="AlphaFoldDB" id="U2LI97"/>
<reference evidence="4 5" key="1">
    <citation type="submission" date="2013-08" db="EMBL/GenBank/DDBJ databases">
        <authorList>
            <person name="Durkin A.S."/>
            <person name="Haft D.R."/>
            <person name="McCorrison J."/>
            <person name="Torralba M."/>
            <person name="Gillis M."/>
            <person name="Haft D.H."/>
            <person name="Methe B."/>
            <person name="Sutton G."/>
            <person name="Nelson K.E."/>
        </authorList>
    </citation>
    <scope>NUCLEOTIDE SEQUENCE [LARGE SCALE GENOMIC DNA]</scope>
    <source>
        <strain evidence="3 5">ATCC 35536</strain>
        <strain evidence="2 4">VPI DR56BR1116</strain>
    </source>
</reference>
<dbReference type="EMBL" id="AVQI01000027">
    <property type="protein sequence ID" value="ERK04173.1"/>
    <property type="molecule type" value="Genomic_DNA"/>
</dbReference>
<feature type="domain" description="6-hydroxymethylpterin diphosphokinase MptE-like" evidence="1">
    <location>
        <begin position="207"/>
        <end position="363"/>
    </location>
</feature>
<dbReference type="OrthoDB" id="354701at2"/>
<evidence type="ECO:0000313" key="2">
    <source>
        <dbReference type="EMBL" id="ERF60056.1"/>
    </source>
</evidence>
<dbReference type="PANTHER" id="PTHR41786:SF1">
    <property type="entry name" value="6-HYDROXYMETHYLPTERIN DIPHOSPHOKINASE MPTE-LIKE DOMAIN-CONTAINING PROTEIN"/>
    <property type="match status" value="1"/>
</dbReference>
<dbReference type="PANTHER" id="PTHR41786">
    <property type="entry name" value="MOTILITY ACCESSORY FACTOR MAF"/>
    <property type="match status" value="1"/>
</dbReference>
<evidence type="ECO:0000313" key="3">
    <source>
        <dbReference type="EMBL" id="ERK04173.1"/>
    </source>
</evidence>
<dbReference type="eggNOG" id="COG2604">
    <property type="taxonomic scope" value="Bacteria"/>
</dbReference>
<dbReference type="Pfam" id="PF01973">
    <property type="entry name" value="MptE-like"/>
    <property type="match status" value="1"/>
</dbReference>
<gene>
    <name evidence="3" type="ORF">HMPREF0860_2604</name>
    <name evidence="2" type="ORF">HMPREF1325_1199</name>
</gene>
<evidence type="ECO:0000313" key="5">
    <source>
        <dbReference type="Proteomes" id="UP000016646"/>
    </source>
</evidence>
<organism evidence="2 4">
    <name type="scientific">Treponema socranskii subsp. socranskii VPI DR56BR1116 = ATCC 35536</name>
    <dbReference type="NCBI Taxonomy" id="1125725"/>
    <lineage>
        <taxon>Bacteria</taxon>
        <taxon>Pseudomonadati</taxon>
        <taxon>Spirochaetota</taxon>
        <taxon>Spirochaetia</taxon>
        <taxon>Spirochaetales</taxon>
        <taxon>Treponemataceae</taxon>
        <taxon>Treponema</taxon>
    </lineage>
</organism>
<dbReference type="PATRIC" id="fig|1125725.3.peg.2042"/>
<dbReference type="InterPro" id="IPR002826">
    <property type="entry name" value="MptE-like"/>
</dbReference>